<dbReference type="GO" id="GO:0005774">
    <property type="term" value="C:vacuolar membrane"/>
    <property type="evidence" value="ECO:0007669"/>
    <property type="project" value="TreeGrafter"/>
</dbReference>
<feature type="domain" description="Amino acid transporter transmembrane" evidence="9">
    <location>
        <begin position="46"/>
        <end position="429"/>
    </location>
</feature>
<keyword evidence="7 8" id="KW-0472">Membrane</keyword>
<keyword evidence="4 8" id="KW-0812">Transmembrane</keyword>
<name>A0A9P6XJZ6_RHIOR</name>
<feature type="transmembrane region" description="Helical" evidence="8">
    <location>
        <begin position="304"/>
        <end position="329"/>
    </location>
</feature>
<evidence type="ECO:0000256" key="3">
    <source>
        <dbReference type="ARBA" id="ARBA00022448"/>
    </source>
</evidence>
<keyword evidence="11" id="KW-1185">Reference proteome</keyword>
<organism evidence="10 11">
    <name type="scientific">Rhizopus oryzae</name>
    <name type="common">Mucormycosis agent</name>
    <name type="synonym">Rhizopus arrhizus var. delemar</name>
    <dbReference type="NCBI Taxonomy" id="64495"/>
    <lineage>
        <taxon>Eukaryota</taxon>
        <taxon>Fungi</taxon>
        <taxon>Fungi incertae sedis</taxon>
        <taxon>Mucoromycota</taxon>
        <taxon>Mucoromycotina</taxon>
        <taxon>Mucoromycetes</taxon>
        <taxon>Mucorales</taxon>
        <taxon>Mucorineae</taxon>
        <taxon>Rhizopodaceae</taxon>
        <taxon>Rhizopus</taxon>
    </lineage>
</organism>
<feature type="transmembrane region" description="Helical" evidence="8">
    <location>
        <begin position="229"/>
        <end position="249"/>
    </location>
</feature>
<evidence type="ECO:0000256" key="6">
    <source>
        <dbReference type="ARBA" id="ARBA00022989"/>
    </source>
</evidence>
<comment type="similarity">
    <text evidence="2">Belongs to the amino acid/polyamine transporter 2 family.</text>
</comment>
<dbReference type="GO" id="GO:0015179">
    <property type="term" value="F:L-amino acid transmembrane transporter activity"/>
    <property type="evidence" value="ECO:0007669"/>
    <property type="project" value="TreeGrafter"/>
</dbReference>
<feature type="transmembrane region" description="Helical" evidence="8">
    <location>
        <begin position="376"/>
        <end position="395"/>
    </location>
</feature>
<dbReference type="InterPro" id="IPR013057">
    <property type="entry name" value="AA_transpt_TM"/>
</dbReference>
<dbReference type="Proteomes" id="UP000716291">
    <property type="component" value="Unassembled WGS sequence"/>
</dbReference>
<keyword evidence="6 8" id="KW-1133">Transmembrane helix</keyword>
<evidence type="ECO:0000256" key="2">
    <source>
        <dbReference type="ARBA" id="ARBA00008066"/>
    </source>
</evidence>
<evidence type="ECO:0000256" key="5">
    <source>
        <dbReference type="ARBA" id="ARBA00022970"/>
    </source>
</evidence>
<proteinExistence type="inferred from homology"/>
<evidence type="ECO:0000259" key="9">
    <source>
        <dbReference type="Pfam" id="PF01490"/>
    </source>
</evidence>
<dbReference type="PANTHER" id="PTHR22950">
    <property type="entry name" value="AMINO ACID TRANSPORTER"/>
    <property type="match status" value="1"/>
</dbReference>
<feature type="transmembrane region" description="Helical" evidence="8">
    <location>
        <begin position="49"/>
        <end position="71"/>
    </location>
</feature>
<dbReference type="Gene3D" id="1.20.1740.10">
    <property type="entry name" value="Amino acid/polyamine transporter I"/>
    <property type="match status" value="1"/>
</dbReference>
<feature type="transmembrane region" description="Helical" evidence="8">
    <location>
        <begin position="350"/>
        <end position="370"/>
    </location>
</feature>
<dbReference type="Pfam" id="PF01490">
    <property type="entry name" value="Aa_trans"/>
    <property type="match status" value="1"/>
</dbReference>
<evidence type="ECO:0000313" key="11">
    <source>
        <dbReference type="Proteomes" id="UP000716291"/>
    </source>
</evidence>
<keyword evidence="5" id="KW-0029">Amino-acid transport</keyword>
<evidence type="ECO:0000256" key="1">
    <source>
        <dbReference type="ARBA" id="ARBA00004141"/>
    </source>
</evidence>
<feature type="transmembrane region" description="Helical" evidence="8">
    <location>
        <begin position="163"/>
        <end position="181"/>
    </location>
</feature>
<accession>A0A9P6XJZ6</accession>
<dbReference type="EMBL" id="JAANQT010000031">
    <property type="protein sequence ID" value="KAG1315628.1"/>
    <property type="molecule type" value="Genomic_DNA"/>
</dbReference>
<comment type="caution">
    <text evidence="10">The sequence shown here is derived from an EMBL/GenBank/DDBJ whole genome shotgun (WGS) entry which is preliminary data.</text>
</comment>
<feature type="transmembrane region" description="Helical" evidence="8">
    <location>
        <begin position="77"/>
        <end position="101"/>
    </location>
</feature>
<protein>
    <recommendedName>
        <fullName evidence="9">Amino acid transporter transmembrane domain-containing protein</fullName>
    </recommendedName>
</protein>
<feature type="transmembrane region" description="Helical" evidence="8">
    <location>
        <begin position="122"/>
        <end position="143"/>
    </location>
</feature>
<evidence type="ECO:0000256" key="8">
    <source>
        <dbReference type="SAM" id="Phobius"/>
    </source>
</evidence>
<reference evidence="10" key="1">
    <citation type="journal article" date="2020" name="Microb. Genom.">
        <title>Genetic diversity of clinical and environmental Mucorales isolates obtained from an investigation of mucormycosis cases among solid organ transplant recipients.</title>
        <authorList>
            <person name="Nguyen M.H."/>
            <person name="Kaul D."/>
            <person name="Muto C."/>
            <person name="Cheng S.J."/>
            <person name="Richter R.A."/>
            <person name="Bruno V.M."/>
            <person name="Liu G."/>
            <person name="Beyhan S."/>
            <person name="Sundermann A.J."/>
            <person name="Mounaud S."/>
            <person name="Pasculle A.W."/>
            <person name="Nierman W.C."/>
            <person name="Driscoll E."/>
            <person name="Cumbie R."/>
            <person name="Clancy C.J."/>
            <person name="Dupont C.L."/>
        </authorList>
    </citation>
    <scope>NUCLEOTIDE SEQUENCE</scope>
    <source>
        <strain evidence="10">GL11</strain>
    </source>
</reference>
<sequence length="441" mass="48271">MSLELDNLKHEKSFKSNQEVSDSIISEVELDNVSFSHGVDTRSQGGSSFLAYFNVVCVVAGTGALGLPYSLKQGGWIGLFILGLSWLFSTYSGIILIQCLYHNGRTRLSSYQEVAEAAFGPIGGWISFFFTAITLIGVPVLYMLLAGQNLHTVCMGTRAELTFPIWVIICCAIVAVPFVFFRSMKEVGFLSAFGMLATVVVVLIVVVVAVQDKVNYTNVHHDNVIWDQFPIALSSITFSFGGNPVYAHVEAGMRHPKNWNKVIAAGLATCSGIYFLTAIPGYYVYGNQVLSPVYDNLPEGAAKIASTVIITVHVILACPILMTSFALDLEKLCRISSFNHSKPVEWALRILLRGTMIVVVAVIAIFVPFFGDFMSLLGAFSNCALILIFPVLFYLKLTGIRKKSIYELVLCFFVVLLGLVGLIFGTISAIRALKSDFQQSN</sequence>
<evidence type="ECO:0000256" key="7">
    <source>
        <dbReference type="ARBA" id="ARBA00023136"/>
    </source>
</evidence>
<evidence type="ECO:0000313" key="10">
    <source>
        <dbReference type="EMBL" id="KAG1315628.1"/>
    </source>
</evidence>
<gene>
    <name evidence="10" type="ORF">G6F64_000507</name>
</gene>
<feature type="transmembrane region" description="Helical" evidence="8">
    <location>
        <begin position="188"/>
        <end position="209"/>
    </location>
</feature>
<evidence type="ECO:0000256" key="4">
    <source>
        <dbReference type="ARBA" id="ARBA00022692"/>
    </source>
</evidence>
<keyword evidence="3" id="KW-0813">Transport</keyword>
<comment type="subcellular location">
    <subcellularLocation>
        <location evidence="1">Membrane</location>
        <topology evidence="1">Multi-pass membrane protein</topology>
    </subcellularLocation>
</comment>
<dbReference type="PANTHER" id="PTHR22950:SF692">
    <property type="entry name" value="TRANSMEMBRANE AMINO ACID TRANSPORTER FAMILY PROTEIN"/>
    <property type="match status" value="1"/>
</dbReference>
<feature type="transmembrane region" description="Helical" evidence="8">
    <location>
        <begin position="261"/>
        <end position="284"/>
    </location>
</feature>
<feature type="transmembrane region" description="Helical" evidence="8">
    <location>
        <begin position="407"/>
        <end position="430"/>
    </location>
</feature>
<dbReference type="AlphaFoldDB" id="A0A9P6XJZ6"/>